<dbReference type="GO" id="GO:0003676">
    <property type="term" value="F:nucleic acid binding"/>
    <property type="evidence" value="ECO:0007669"/>
    <property type="project" value="InterPro"/>
</dbReference>
<proteinExistence type="predicted"/>
<feature type="compositionally biased region" description="Acidic residues" evidence="8">
    <location>
        <begin position="45"/>
        <end position="55"/>
    </location>
</feature>
<dbReference type="GO" id="GO:0004674">
    <property type="term" value="F:protein serine/threonine kinase activity"/>
    <property type="evidence" value="ECO:0007669"/>
    <property type="project" value="UniProtKB-KW"/>
</dbReference>
<feature type="region of interest" description="Disordered" evidence="8">
    <location>
        <begin position="465"/>
        <end position="491"/>
    </location>
</feature>
<evidence type="ECO:0000259" key="9">
    <source>
        <dbReference type="PROSITE" id="PS50011"/>
    </source>
</evidence>
<evidence type="ECO:0000256" key="3">
    <source>
        <dbReference type="ARBA" id="ARBA00022741"/>
    </source>
</evidence>
<dbReference type="Pfam" id="PF00570">
    <property type="entry name" value="HRDC"/>
    <property type="match status" value="1"/>
</dbReference>
<dbReference type="SUPFAM" id="SSF47819">
    <property type="entry name" value="HRDC-like"/>
    <property type="match status" value="1"/>
</dbReference>
<evidence type="ECO:0000313" key="12">
    <source>
        <dbReference type="Proteomes" id="UP001146120"/>
    </source>
</evidence>
<feature type="compositionally biased region" description="Polar residues" evidence="8">
    <location>
        <begin position="56"/>
        <end position="65"/>
    </location>
</feature>
<dbReference type="Pfam" id="PF00069">
    <property type="entry name" value="Pkinase"/>
    <property type="match status" value="2"/>
</dbReference>
<feature type="region of interest" description="Disordered" evidence="8">
    <location>
        <begin position="397"/>
        <end position="428"/>
    </location>
</feature>
<gene>
    <name evidence="11" type="ORF">N0F65_012999</name>
</gene>
<dbReference type="PANTHER" id="PTHR24058">
    <property type="entry name" value="DUAL SPECIFICITY PROTEIN KINASE"/>
    <property type="match status" value="1"/>
</dbReference>
<accession>A0AAV2YGB9</accession>
<feature type="compositionally biased region" description="Low complexity" evidence="8">
    <location>
        <begin position="471"/>
        <end position="481"/>
    </location>
</feature>
<dbReference type="InterPro" id="IPR010997">
    <property type="entry name" value="HRDC-like_sf"/>
</dbReference>
<evidence type="ECO:0000259" key="10">
    <source>
        <dbReference type="PROSITE" id="PS50967"/>
    </source>
</evidence>
<evidence type="ECO:0000256" key="2">
    <source>
        <dbReference type="ARBA" id="ARBA00022679"/>
    </source>
</evidence>
<dbReference type="AlphaFoldDB" id="A0AAV2YGB9"/>
<feature type="coiled-coil region" evidence="7">
    <location>
        <begin position="492"/>
        <end position="526"/>
    </location>
</feature>
<dbReference type="GO" id="GO:0005524">
    <property type="term" value="F:ATP binding"/>
    <property type="evidence" value="ECO:0007669"/>
    <property type="project" value="UniProtKB-UniRule"/>
</dbReference>
<evidence type="ECO:0000313" key="11">
    <source>
        <dbReference type="EMBL" id="DAZ92958.1"/>
    </source>
</evidence>
<keyword evidence="1" id="KW-0723">Serine/threonine-protein kinase</keyword>
<evidence type="ECO:0000256" key="6">
    <source>
        <dbReference type="PROSITE-ProRule" id="PRU10141"/>
    </source>
</evidence>
<dbReference type="SMART" id="SM00220">
    <property type="entry name" value="S_TKc"/>
    <property type="match status" value="1"/>
</dbReference>
<dbReference type="PROSITE" id="PS50011">
    <property type="entry name" value="PROTEIN_KINASE_DOM"/>
    <property type="match status" value="1"/>
</dbReference>
<reference evidence="11" key="1">
    <citation type="submission" date="2022-11" db="EMBL/GenBank/DDBJ databases">
        <authorList>
            <person name="Morgan W.R."/>
            <person name="Tartar A."/>
        </authorList>
    </citation>
    <scope>NUCLEOTIDE SEQUENCE</scope>
    <source>
        <strain evidence="11">ARSEF 373</strain>
    </source>
</reference>
<name>A0AAV2YGB9_9STRA</name>
<dbReference type="Gene3D" id="1.10.150.80">
    <property type="entry name" value="HRDC domain"/>
    <property type="match status" value="1"/>
</dbReference>
<dbReference type="InterPro" id="IPR000719">
    <property type="entry name" value="Prot_kinase_dom"/>
</dbReference>
<feature type="region of interest" description="Disordered" evidence="8">
    <location>
        <begin position="316"/>
        <end position="359"/>
    </location>
</feature>
<comment type="caution">
    <text evidence="11">The sequence shown here is derived from an EMBL/GenBank/DDBJ whole genome shotgun (WGS) entry which is preliminary data.</text>
</comment>
<feature type="compositionally biased region" description="Low complexity" evidence="8">
    <location>
        <begin position="399"/>
        <end position="408"/>
    </location>
</feature>
<dbReference type="PROSITE" id="PS00107">
    <property type="entry name" value="PROTEIN_KINASE_ATP"/>
    <property type="match status" value="1"/>
</dbReference>
<dbReference type="InterPro" id="IPR050494">
    <property type="entry name" value="Ser_Thr_dual-spec_kinase"/>
</dbReference>
<keyword evidence="2" id="KW-0808">Transferase</keyword>
<protein>
    <submittedName>
        <fullName evidence="11">Uncharacterized protein</fullName>
    </submittedName>
</protein>
<feature type="domain" description="Protein kinase" evidence="9">
    <location>
        <begin position="544"/>
        <end position="892"/>
    </location>
</feature>
<keyword evidence="3 6" id="KW-0547">Nucleotide-binding</keyword>
<keyword evidence="7" id="KW-0175">Coiled coil</keyword>
<evidence type="ECO:0000256" key="1">
    <source>
        <dbReference type="ARBA" id="ARBA00022527"/>
    </source>
</evidence>
<dbReference type="EMBL" id="DAKRPA010000362">
    <property type="protein sequence ID" value="DAZ92958.1"/>
    <property type="molecule type" value="Genomic_DNA"/>
</dbReference>
<feature type="region of interest" description="Disordered" evidence="8">
    <location>
        <begin position="1"/>
        <end position="103"/>
    </location>
</feature>
<dbReference type="SUPFAM" id="SSF56112">
    <property type="entry name" value="Protein kinase-like (PK-like)"/>
    <property type="match status" value="1"/>
</dbReference>
<evidence type="ECO:0000256" key="7">
    <source>
        <dbReference type="SAM" id="Coils"/>
    </source>
</evidence>
<keyword evidence="5 6" id="KW-0067">ATP-binding</keyword>
<feature type="binding site" evidence="6">
    <location>
        <position position="573"/>
    </location>
    <ligand>
        <name>ATP</name>
        <dbReference type="ChEBI" id="CHEBI:30616"/>
    </ligand>
</feature>
<feature type="region of interest" description="Disordered" evidence="8">
    <location>
        <begin position="914"/>
        <end position="980"/>
    </location>
</feature>
<dbReference type="Gene3D" id="1.10.510.10">
    <property type="entry name" value="Transferase(Phosphotransferase) domain 1"/>
    <property type="match status" value="2"/>
</dbReference>
<dbReference type="InterPro" id="IPR044876">
    <property type="entry name" value="HRDC_dom_sf"/>
</dbReference>
<dbReference type="PROSITE" id="PS50967">
    <property type="entry name" value="HRDC"/>
    <property type="match status" value="1"/>
</dbReference>
<keyword evidence="4" id="KW-0418">Kinase</keyword>
<keyword evidence="12" id="KW-1185">Reference proteome</keyword>
<evidence type="ECO:0000256" key="8">
    <source>
        <dbReference type="SAM" id="MobiDB-lite"/>
    </source>
</evidence>
<reference evidence="11" key="2">
    <citation type="journal article" date="2023" name="Microbiol Resour">
        <title>Decontamination and Annotation of the Draft Genome Sequence of the Oomycete Lagenidium giganteum ARSEF 373.</title>
        <authorList>
            <person name="Morgan W.R."/>
            <person name="Tartar A."/>
        </authorList>
    </citation>
    <scope>NUCLEOTIDE SEQUENCE</scope>
    <source>
        <strain evidence="11">ARSEF 373</strain>
    </source>
</reference>
<feature type="compositionally biased region" description="Basic residues" evidence="8">
    <location>
        <begin position="953"/>
        <end position="977"/>
    </location>
</feature>
<evidence type="ECO:0000256" key="4">
    <source>
        <dbReference type="ARBA" id="ARBA00022777"/>
    </source>
</evidence>
<dbReference type="InterPro" id="IPR017441">
    <property type="entry name" value="Protein_kinase_ATP_BS"/>
</dbReference>
<sequence length="993" mass="107826">MRKLNVANRSRHSTSNGAGGARGGDDDSSSTTSPPSAKKVVMSLDGEEDSVEEGNESPTDTSSHNAALHYGSGGAGYPASVPMTQQVNTSNSNSTNGNTTNHTRTWRDQVASSVREGLRGKIAALLRSMKPNAPAKVLEKLPGMAHRMEESLLQFAPNEHEYMDQTTLRHRLSLIQQQNAVRLLQQQHKPPSISPKQHHQSATNLLSGRTPLTEEQAKLMFQCLQGWRLKLVNTLGVTPSDIVPNQLLARVAVVAPKSPQELATCGLSEHQLERFGPSLLQEVQTVLASPAFAQGGSTTVIAPPAVQPTPAEKALAKHIRKATESTSRRSIDTSASKKRKTGSSTADSAAVPVATSQQPRLAPAGAAFLQPAPGMFLRPAPVDTASATVAVQLGQQHGLPTLLPTPTTSGNKKSTPPSLPPGSGAAGVRVQAATPVLQQPFFSRLQPMGTENEQDNHMHLLAQSAGQLSKQQQQQQQQQQQSTPAQPEGKSIETYEKEVQALRWLLQQAQHEKSQLELESAMATATPMGVALVEGQTLLGNGRYRFLHRVGTGTFAVVVRALEVATQRAVAIKRMHQPELNVLGEREAQILTQVNAHDPDGHCAIVQLLDHFYECDHLCLVMELLGDPLLPTRVWAPMPVHCVAARHKLFTALVGTTLPAVQRPVLHAKTHASKQSMSVTATPWSVPALRQLAVQLCGALAVIHERGFLHADLKPDNILHVPGGAVDATQRFKIADFGNCIDQRQIPLYEEDFEIQTPAYRAPEVATGLEITAAIDMWSLGCILLECATGEPFIVLSDHVVLEDAQCDLTAQIEALVTQQQPLHHVHKAYRRAKLYGRCLHTCHTPPATATMQTKLTRFADHPEFCAFVMALLDVHPRRRLTARMALFHPFVQSFFPFRMLFEAPLHAPIEEEDATSDSIMSDGRGSASASSTESDGPPPPSGQQMRAPSRPSTKRRVRNAKTKKVQVRKQQHKVAPRLRDALELIASGAASR</sequence>
<feature type="compositionally biased region" description="Basic and acidic residues" evidence="8">
    <location>
        <begin position="321"/>
        <end position="331"/>
    </location>
</feature>
<evidence type="ECO:0000256" key="5">
    <source>
        <dbReference type="ARBA" id="ARBA00022840"/>
    </source>
</evidence>
<dbReference type="InterPro" id="IPR002121">
    <property type="entry name" value="HRDC_dom"/>
</dbReference>
<organism evidence="11 12">
    <name type="scientific">Lagenidium giganteum</name>
    <dbReference type="NCBI Taxonomy" id="4803"/>
    <lineage>
        <taxon>Eukaryota</taxon>
        <taxon>Sar</taxon>
        <taxon>Stramenopiles</taxon>
        <taxon>Oomycota</taxon>
        <taxon>Peronosporomycetes</taxon>
        <taxon>Pythiales</taxon>
        <taxon>Pythiaceae</taxon>
    </lineage>
</organism>
<dbReference type="PANTHER" id="PTHR24058:SF130">
    <property type="entry name" value="SERINE_THREONINE PROTEIN KINASES-RELATED"/>
    <property type="match status" value="1"/>
</dbReference>
<feature type="domain" description="HRDC" evidence="10">
    <location>
        <begin position="214"/>
        <end position="293"/>
    </location>
</feature>
<dbReference type="Proteomes" id="UP001146120">
    <property type="component" value="Unassembled WGS sequence"/>
</dbReference>
<feature type="compositionally biased region" description="Low complexity" evidence="8">
    <location>
        <begin position="88"/>
        <end position="103"/>
    </location>
</feature>
<dbReference type="InterPro" id="IPR011009">
    <property type="entry name" value="Kinase-like_dom_sf"/>
</dbReference>